<dbReference type="RefSeq" id="XP_001595341.1">
    <property type="nucleotide sequence ID" value="XM_001595291.1"/>
</dbReference>
<evidence type="ECO:0000256" key="1">
    <source>
        <dbReference type="SAM" id="MobiDB-lite"/>
    </source>
</evidence>
<protein>
    <submittedName>
        <fullName evidence="2">Uncharacterized protein</fullName>
    </submittedName>
</protein>
<proteinExistence type="predicted"/>
<feature type="compositionally biased region" description="Polar residues" evidence="1">
    <location>
        <begin position="12"/>
        <end position="22"/>
    </location>
</feature>
<dbReference type="Proteomes" id="UP000001312">
    <property type="component" value="Unassembled WGS sequence"/>
</dbReference>
<evidence type="ECO:0000313" key="3">
    <source>
        <dbReference type="Proteomes" id="UP000001312"/>
    </source>
</evidence>
<dbReference type="EMBL" id="CH476624">
    <property type="protein sequence ID" value="EDO00956.1"/>
    <property type="molecule type" value="Genomic_DNA"/>
</dbReference>
<dbReference type="KEGG" id="ssl:SS1G_03430"/>
<gene>
    <name evidence="2" type="ORF">SS1G_03430</name>
</gene>
<dbReference type="GeneID" id="5491433"/>
<evidence type="ECO:0000313" key="2">
    <source>
        <dbReference type="EMBL" id="EDO00956.1"/>
    </source>
</evidence>
<sequence length="67" mass="7831">MNWGEKAIQESRGFNWSQSSEWCGQKEKDKGENDVQNASMPGSWVWVDSVLWLLWSKTSIKWNNHST</sequence>
<name>A7EDP0_SCLS1</name>
<feature type="region of interest" description="Disordered" evidence="1">
    <location>
        <begin position="1"/>
        <end position="39"/>
    </location>
</feature>
<accession>A7EDP0</accession>
<dbReference type="AlphaFoldDB" id="A7EDP0"/>
<dbReference type="HOGENOM" id="CLU_2813956_0_0_1"/>
<dbReference type="InParanoid" id="A7EDP0"/>
<feature type="compositionally biased region" description="Basic and acidic residues" evidence="1">
    <location>
        <begin position="24"/>
        <end position="33"/>
    </location>
</feature>
<organism evidence="2 3">
    <name type="scientific">Sclerotinia sclerotiorum (strain ATCC 18683 / 1980 / Ss-1)</name>
    <name type="common">White mold</name>
    <name type="synonym">Whetzelinia sclerotiorum</name>
    <dbReference type="NCBI Taxonomy" id="665079"/>
    <lineage>
        <taxon>Eukaryota</taxon>
        <taxon>Fungi</taxon>
        <taxon>Dikarya</taxon>
        <taxon>Ascomycota</taxon>
        <taxon>Pezizomycotina</taxon>
        <taxon>Leotiomycetes</taxon>
        <taxon>Helotiales</taxon>
        <taxon>Sclerotiniaceae</taxon>
        <taxon>Sclerotinia</taxon>
    </lineage>
</organism>
<keyword evidence="3" id="KW-1185">Reference proteome</keyword>
<reference evidence="3" key="1">
    <citation type="journal article" date="2011" name="PLoS Genet.">
        <title>Genomic analysis of the necrotrophic fungal pathogens Sclerotinia sclerotiorum and Botrytis cinerea.</title>
        <authorList>
            <person name="Amselem J."/>
            <person name="Cuomo C.A."/>
            <person name="van Kan J.A."/>
            <person name="Viaud M."/>
            <person name="Benito E.P."/>
            <person name="Couloux A."/>
            <person name="Coutinho P.M."/>
            <person name="de Vries R.P."/>
            <person name="Dyer P.S."/>
            <person name="Fillinger S."/>
            <person name="Fournier E."/>
            <person name="Gout L."/>
            <person name="Hahn M."/>
            <person name="Kohn L."/>
            <person name="Lapalu N."/>
            <person name="Plummer K.M."/>
            <person name="Pradier J.M."/>
            <person name="Quevillon E."/>
            <person name="Sharon A."/>
            <person name="Simon A."/>
            <person name="ten Have A."/>
            <person name="Tudzynski B."/>
            <person name="Tudzynski P."/>
            <person name="Wincker P."/>
            <person name="Andrew M."/>
            <person name="Anthouard V."/>
            <person name="Beever R.E."/>
            <person name="Beffa R."/>
            <person name="Benoit I."/>
            <person name="Bouzid O."/>
            <person name="Brault B."/>
            <person name="Chen Z."/>
            <person name="Choquer M."/>
            <person name="Collemare J."/>
            <person name="Cotton P."/>
            <person name="Danchin E.G."/>
            <person name="Da Silva C."/>
            <person name="Gautier A."/>
            <person name="Giraud C."/>
            <person name="Giraud T."/>
            <person name="Gonzalez C."/>
            <person name="Grossetete S."/>
            <person name="Guldener U."/>
            <person name="Henrissat B."/>
            <person name="Howlett B.J."/>
            <person name="Kodira C."/>
            <person name="Kretschmer M."/>
            <person name="Lappartient A."/>
            <person name="Leroch M."/>
            <person name="Levis C."/>
            <person name="Mauceli E."/>
            <person name="Neuveglise C."/>
            <person name="Oeser B."/>
            <person name="Pearson M."/>
            <person name="Poulain J."/>
            <person name="Poussereau N."/>
            <person name="Quesneville H."/>
            <person name="Rascle C."/>
            <person name="Schumacher J."/>
            <person name="Segurens B."/>
            <person name="Sexton A."/>
            <person name="Silva E."/>
            <person name="Sirven C."/>
            <person name="Soanes D.M."/>
            <person name="Talbot N.J."/>
            <person name="Templeton M."/>
            <person name="Yandava C."/>
            <person name="Yarden O."/>
            <person name="Zeng Q."/>
            <person name="Rollins J.A."/>
            <person name="Lebrun M.H."/>
            <person name="Dickman M."/>
        </authorList>
    </citation>
    <scope>NUCLEOTIDE SEQUENCE [LARGE SCALE GENOMIC DNA]</scope>
    <source>
        <strain evidence="3">ATCC 18683 / 1980 / Ss-1</strain>
    </source>
</reference>